<proteinExistence type="predicted"/>
<keyword evidence="1" id="KW-1133">Transmembrane helix</keyword>
<feature type="transmembrane region" description="Helical" evidence="1">
    <location>
        <begin position="47"/>
        <end position="70"/>
    </location>
</feature>
<protein>
    <submittedName>
        <fullName evidence="2">Uncharacterized protein</fullName>
    </submittedName>
</protein>
<organism evidence="2 3">
    <name type="scientific">Nitrosomonas communis</name>
    <dbReference type="NCBI Taxonomy" id="44574"/>
    <lineage>
        <taxon>Bacteria</taxon>
        <taxon>Pseudomonadati</taxon>
        <taxon>Pseudomonadota</taxon>
        <taxon>Betaproteobacteria</taxon>
        <taxon>Nitrosomonadales</taxon>
        <taxon>Nitrosomonadaceae</taxon>
        <taxon>Nitrosomonas</taxon>
    </lineage>
</organism>
<gene>
    <name evidence="2" type="ORF">SAMN05421882_11004</name>
</gene>
<dbReference type="EMBL" id="FNNH01000100">
    <property type="protein sequence ID" value="SDX22210.1"/>
    <property type="molecule type" value="Genomic_DNA"/>
</dbReference>
<name>A0A1H2ZXJ7_9PROT</name>
<keyword evidence="1" id="KW-0472">Membrane</keyword>
<accession>A0A1H2ZXJ7</accession>
<evidence type="ECO:0000256" key="1">
    <source>
        <dbReference type="SAM" id="Phobius"/>
    </source>
</evidence>
<evidence type="ECO:0000313" key="2">
    <source>
        <dbReference type="EMBL" id="SDX22210.1"/>
    </source>
</evidence>
<keyword evidence="1" id="KW-0812">Transmembrane</keyword>
<dbReference type="Proteomes" id="UP000183454">
    <property type="component" value="Unassembled WGS sequence"/>
</dbReference>
<evidence type="ECO:0000313" key="3">
    <source>
        <dbReference type="Proteomes" id="UP000183454"/>
    </source>
</evidence>
<sequence length="86" mass="10442">MALIYYKLSMIYIYKKQLIAEDNKITYFVIKHLLRANRYGQAYAVPYHFVILLNYLLFFRNVIHCVFNFLTPILHEGKWQFPYSSL</sequence>
<dbReference type="AlphaFoldDB" id="A0A1H2ZXJ7"/>
<reference evidence="2 3" key="1">
    <citation type="submission" date="2016-10" db="EMBL/GenBank/DDBJ databases">
        <authorList>
            <person name="de Groot N.N."/>
        </authorList>
    </citation>
    <scope>NUCLEOTIDE SEQUENCE [LARGE SCALE GENOMIC DNA]</scope>
    <source>
        <strain evidence="2 3">Nm110</strain>
    </source>
</reference>